<dbReference type="RefSeq" id="WP_152594930.1">
    <property type="nucleotide sequence ID" value="NZ_JBFBMH010000033.1"/>
</dbReference>
<dbReference type="Proteomes" id="UP001553715">
    <property type="component" value="Unassembled WGS sequence"/>
</dbReference>
<accession>A0ABV3LKX7</accession>
<reference evidence="2 3" key="1">
    <citation type="submission" date="2024-06" db="EMBL/GenBank/DDBJ databases">
        <title>The Natural Products Discovery Center: Release of the First 8490 Sequenced Strains for Exploring Actinobacteria Biosynthetic Diversity.</title>
        <authorList>
            <person name="Kalkreuter E."/>
            <person name="Kautsar S.A."/>
            <person name="Yang D."/>
            <person name="Bader C.D."/>
            <person name="Teijaro C.N."/>
            <person name="Fluegel L."/>
            <person name="Davis C.M."/>
            <person name="Simpson J.R."/>
            <person name="Lauterbach L."/>
            <person name="Steele A.D."/>
            <person name="Gui C."/>
            <person name="Meng S."/>
            <person name="Li G."/>
            <person name="Viehrig K."/>
            <person name="Ye F."/>
            <person name="Su P."/>
            <person name="Kiefer A.F."/>
            <person name="Nichols A."/>
            <person name="Cepeda A.J."/>
            <person name="Yan W."/>
            <person name="Fan B."/>
            <person name="Jiang Y."/>
            <person name="Adhikari A."/>
            <person name="Zheng C.-J."/>
            <person name="Schuster L."/>
            <person name="Cowan T.M."/>
            <person name="Smanski M.J."/>
            <person name="Chevrette M.G."/>
            <person name="De Carvalho L.P.S."/>
            <person name="Shen B."/>
        </authorList>
    </citation>
    <scope>NUCLEOTIDE SEQUENCE [LARGE SCALE GENOMIC DNA]</scope>
    <source>
        <strain evidence="2 3">NPDC077434</strain>
    </source>
</reference>
<feature type="transmembrane region" description="Helical" evidence="1">
    <location>
        <begin position="33"/>
        <end position="56"/>
    </location>
</feature>
<keyword evidence="1" id="KW-1133">Transmembrane helix</keyword>
<evidence type="ECO:0000313" key="2">
    <source>
        <dbReference type="EMBL" id="MEW1976513.1"/>
    </source>
</evidence>
<evidence type="ECO:0000313" key="3">
    <source>
        <dbReference type="Proteomes" id="UP001553715"/>
    </source>
</evidence>
<keyword evidence="3" id="KW-1185">Reference proteome</keyword>
<comment type="caution">
    <text evidence="2">The sequence shown here is derived from an EMBL/GenBank/DDBJ whole genome shotgun (WGS) entry which is preliminary data.</text>
</comment>
<evidence type="ECO:0000256" key="1">
    <source>
        <dbReference type="SAM" id="Phobius"/>
    </source>
</evidence>
<name>A0ABV3LKX7_9MICO</name>
<protein>
    <submittedName>
        <fullName evidence="2">Uncharacterized protein</fullName>
    </submittedName>
</protein>
<gene>
    <name evidence="2" type="ORF">AB0301_15770</name>
</gene>
<proteinExistence type="predicted"/>
<sequence length="67" mass="7073">MVRLGRVLLVVGPLLATVHLLLDAQSGGAGGTFWTYTVASLEAAVITTIVGIALAWREPRGAHHDPR</sequence>
<keyword evidence="1" id="KW-0812">Transmembrane</keyword>
<keyword evidence="1" id="KW-0472">Membrane</keyword>
<dbReference type="EMBL" id="JBFBMH010000033">
    <property type="protein sequence ID" value="MEW1976513.1"/>
    <property type="molecule type" value="Genomic_DNA"/>
</dbReference>
<organism evidence="2 3">
    <name type="scientific">Microbacterium profundi</name>
    <dbReference type="NCBI Taxonomy" id="450380"/>
    <lineage>
        <taxon>Bacteria</taxon>
        <taxon>Bacillati</taxon>
        <taxon>Actinomycetota</taxon>
        <taxon>Actinomycetes</taxon>
        <taxon>Micrococcales</taxon>
        <taxon>Microbacteriaceae</taxon>
        <taxon>Microbacterium</taxon>
    </lineage>
</organism>